<protein>
    <submittedName>
        <fullName evidence="2">IQ motif containing with AAA domain 1</fullName>
    </submittedName>
</protein>
<accession>A0A1A8RQI6</accession>
<sequence length="76" mass="8572">EGGPPPIFAEKQAAQLMEEIDAKEESNQRSKWKGTVEHKQKRDKGKEIEKEEDDGLIMLPSAFLSDLILANKNYTA</sequence>
<evidence type="ECO:0000256" key="1">
    <source>
        <dbReference type="SAM" id="MobiDB-lite"/>
    </source>
</evidence>
<gene>
    <name evidence="2" type="primary">IQCA1</name>
</gene>
<proteinExistence type="predicted"/>
<dbReference type="AlphaFoldDB" id="A0A1A8RQI6"/>
<feature type="compositionally biased region" description="Basic and acidic residues" evidence="1">
    <location>
        <begin position="23"/>
        <end position="49"/>
    </location>
</feature>
<feature type="non-terminal residue" evidence="2">
    <location>
        <position position="76"/>
    </location>
</feature>
<reference evidence="2" key="1">
    <citation type="submission" date="2016-05" db="EMBL/GenBank/DDBJ databases">
        <authorList>
            <person name="Lavstsen T."/>
            <person name="Jespersen J.S."/>
        </authorList>
    </citation>
    <scope>NUCLEOTIDE SEQUENCE</scope>
    <source>
        <tissue evidence="2">Brain</tissue>
    </source>
</reference>
<feature type="non-terminal residue" evidence="2">
    <location>
        <position position="1"/>
    </location>
</feature>
<evidence type="ECO:0000313" key="2">
    <source>
        <dbReference type="EMBL" id="SBS08296.1"/>
    </source>
</evidence>
<dbReference type="EMBL" id="HAEH01018829">
    <property type="protein sequence ID" value="SBS08296.1"/>
    <property type="molecule type" value="Transcribed_RNA"/>
</dbReference>
<name>A0A1A8RQI6_9TELE</name>
<organism evidence="2">
    <name type="scientific">Nothobranchius rachovii</name>
    <name type="common">bluefin notho</name>
    <dbReference type="NCBI Taxonomy" id="451742"/>
    <lineage>
        <taxon>Eukaryota</taxon>
        <taxon>Metazoa</taxon>
        <taxon>Chordata</taxon>
        <taxon>Craniata</taxon>
        <taxon>Vertebrata</taxon>
        <taxon>Euteleostomi</taxon>
        <taxon>Actinopterygii</taxon>
        <taxon>Neopterygii</taxon>
        <taxon>Teleostei</taxon>
        <taxon>Neoteleostei</taxon>
        <taxon>Acanthomorphata</taxon>
        <taxon>Ovalentaria</taxon>
        <taxon>Atherinomorphae</taxon>
        <taxon>Cyprinodontiformes</taxon>
        <taxon>Nothobranchiidae</taxon>
        <taxon>Nothobranchius</taxon>
    </lineage>
</organism>
<reference evidence="2" key="2">
    <citation type="submission" date="2016-06" db="EMBL/GenBank/DDBJ databases">
        <title>The genome of a short-lived fish provides insights into sex chromosome evolution and the genetic control of aging.</title>
        <authorList>
            <person name="Reichwald K."/>
            <person name="Felder M."/>
            <person name="Petzold A."/>
            <person name="Koch P."/>
            <person name="Groth M."/>
            <person name="Platzer M."/>
        </authorList>
    </citation>
    <scope>NUCLEOTIDE SEQUENCE</scope>
    <source>
        <tissue evidence="2">Brain</tissue>
    </source>
</reference>
<feature type="region of interest" description="Disordered" evidence="1">
    <location>
        <begin position="22"/>
        <end position="50"/>
    </location>
</feature>